<evidence type="ECO:0000256" key="2">
    <source>
        <dbReference type="ARBA" id="ARBA00003444"/>
    </source>
</evidence>
<dbReference type="PANTHER" id="PTHR42885">
    <property type="entry name" value="HISTIDINOL-PHOSPHATE AMINOTRANSFERASE-RELATED"/>
    <property type="match status" value="1"/>
</dbReference>
<dbReference type="Gene3D" id="3.40.640.10">
    <property type="entry name" value="Type I PLP-dependent aspartate aminotransferase-like (Major domain)"/>
    <property type="match status" value="1"/>
</dbReference>
<dbReference type="Gene3D" id="3.90.1150.10">
    <property type="entry name" value="Aspartate Aminotransferase, domain 1"/>
    <property type="match status" value="1"/>
</dbReference>
<dbReference type="CDD" id="cd00609">
    <property type="entry name" value="AAT_like"/>
    <property type="match status" value="1"/>
</dbReference>
<dbReference type="EC" id="4.1.1.81" evidence="4"/>
<evidence type="ECO:0000256" key="7">
    <source>
        <dbReference type="ARBA" id="ARBA00023239"/>
    </source>
</evidence>
<comment type="cofactor">
    <cofactor evidence="1">
        <name>pyridoxal 5'-phosphate</name>
        <dbReference type="ChEBI" id="CHEBI:597326"/>
    </cofactor>
</comment>
<dbReference type="AlphaFoldDB" id="A0A928V3R0"/>
<comment type="function">
    <text evidence="2">Decarboxylates L-threonine-O-3-phosphate to yield (R)-1-amino-2-propanol O-2-phosphate, the precursor for the linkage between the nucleotide loop and the corrin ring in cobalamin.</text>
</comment>
<keyword evidence="5" id="KW-0169">Cobalamin biosynthesis</keyword>
<comment type="catalytic activity">
    <reaction evidence="9">
        <text>O-phospho-L-threonine + H(+) = (R)-1-aminopropan-2-yl phosphate + CO2</text>
        <dbReference type="Rhea" id="RHEA:11492"/>
        <dbReference type="ChEBI" id="CHEBI:15378"/>
        <dbReference type="ChEBI" id="CHEBI:16526"/>
        <dbReference type="ChEBI" id="CHEBI:58563"/>
        <dbReference type="ChEBI" id="CHEBI:58675"/>
        <dbReference type="EC" id="4.1.1.81"/>
    </reaction>
</comment>
<accession>A0A928V3R0</accession>
<evidence type="ECO:0000256" key="8">
    <source>
        <dbReference type="ARBA" id="ARBA00029996"/>
    </source>
</evidence>
<evidence type="ECO:0000256" key="6">
    <source>
        <dbReference type="ARBA" id="ARBA00022898"/>
    </source>
</evidence>
<dbReference type="Pfam" id="PF00155">
    <property type="entry name" value="Aminotran_1_2"/>
    <property type="match status" value="1"/>
</dbReference>
<keyword evidence="12" id="KW-1185">Reference proteome</keyword>
<feature type="domain" description="Aminotransferase class I/classII large" evidence="10">
    <location>
        <begin position="58"/>
        <end position="339"/>
    </location>
</feature>
<evidence type="ECO:0000256" key="9">
    <source>
        <dbReference type="ARBA" id="ARBA00048531"/>
    </source>
</evidence>
<name>A0A928V3R0_9GAMM</name>
<dbReference type="EMBL" id="PRDL01000001">
    <property type="protein sequence ID" value="MBE8716660.1"/>
    <property type="molecule type" value="Genomic_DNA"/>
</dbReference>
<protein>
    <recommendedName>
        <fullName evidence="4">threonine-phosphate decarboxylase</fullName>
        <ecNumber evidence="4">4.1.1.81</ecNumber>
    </recommendedName>
    <alternativeName>
        <fullName evidence="8">L-threonine-O-3-phosphate decarboxylase</fullName>
    </alternativeName>
</protein>
<dbReference type="InterPro" id="IPR015421">
    <property type="entry name" value="PyrdxlP-dep_Trfase_major"/>
</dbReference>
<dbReference type="InterPro" id="IPR005860">
    <property type="entry name" value="CobD"/>
</dbReference>
<dbReference type="Proteomes" id="UP000652567">
    <property type="component" value="Unassembled WGS sequence"/>
</dbReference>
<evidence type="ECO:0000256" key="4">
    <source>
        <dbReference type="ARBA" id="ARBA00012285"/>
    </source>
</evidence>
<dbReference type="PANTHER" id="PTHR42885:SF1">
    <property type="entry name" value="THREONINE-PHOSPHATE DECARBOXYLASE"/>
    <property type="match status" value="1"/>
</dbReference>
<evidence type="ECO:0000313" key="12">
    <source>
        <dbReference type="Proteomes" id="UP000652567"/>
    </source>
</evidence>
<dbReference type="InterPro" id="IPR015422">
    <property type="entry name" value="PyrdxlP-dep_Trfase_small"/>
</dbReference>
<comment type="caution">
    <text evidence="11">The sequence shown here is derived from an EMBL/GenBank/DDBJ whole genome shotgun (WGS) entry which is preliminary data.</text>
</comment>
<gene>
    <name evidence="11" type="ORF">C4F51_05590</name>
</gene>
<reference evidence="11" key="1">
    <citation type="submission" date="2018-07" db="EMBL/GenBank/DDBJ databases">
        <title>Genome assembly of strain Ka43.</title>
        <authorList>
            <person name="Kukolya J."/>
            <person name="Nagy I."/>
            <person name="Horvath B."/>
            <person name="Toth A."/>
        </authorList>
    </citation>
    <scope>NUCLEOTIDE SEQUENCE</scope>
    <source>
        <strain evidence="11">KB43</strain>
    </source>
</reference>
<dbReference type="InterPro" id="IPR004839">
    <property type="entry name" value="Aminotransferase_I/II_large"/>
</dbReference>
<proteinExistence type="predicted"/>
<dbReference type="GO" id="GO:0030170">
    <property type="term" value="F:pyridoxal phosphate binding"/>
    <property type="evidence" value="ECO:0007669"/>
    <property type="project" value="InterPro"/>
</dbReference>
<dbReference type="InterPro" id="IPR015424">
    <property type="entry name" value="PyrdxlP-dep_Trfase"/>
</dbReference>
<evidence type="ECO:0000259" key="10">
    <source>
        <dbReference type="Pfam" id="PF00155"/>
    </source>
</evidence>
<dbReference type="NCBIfam" id="TIGR01140">
    <property type="entry name" value="L_thr_O3P_dcar"/>
    <property type="match status" value="1"/>
</dbReference>
<dbReference type="SUPFAM" id="SSF53383">
    <property type="entry name" value="PLP-dependent transferases"/>
    <property type="match status" value="1"/>
</dbReference>
<evidence type="ECO:0000313" key="11">
    <source>
        <dbReference type="EMBL" id="MBE8716660.1"/>
    </source>
</evidence>
<keyword evidence="6" id="KW-0663">Pyridoxal phosphate</keyword>
<sequence>MTSQWPQHGGDLHYAQATFGKPPEAWQDLSTGISPWAYPVPPAPESVWQQLPGDLSPLINAAARYYGTEPSQLLAVPGSQYAIQRFPQAVAPGRVAIPEPGYREHAINWQKAGHHIFPYRHKEQLASLIESNAVDHAVVINPNNPTTEITEPALLEKWHHQLPGYLLVDEAFADTQPHLSSIARLPQCPRLFVLRSLGKFFGLAGLRLGFLIGSGKPTDQLRDSLDCWAINHPAIWLGTQALQNTQWQRQQRQRILLLEQQITRLLQQATSDSMAMHSAGLFITLTGNRSALYSLYEAFAQQGIFTRWCYNDQVSNNAWLRIGLPADNGERIAHALQNILQKIPQE</sequence>
<dbReference type="RefSeq" id="WP_193907894.1">
    <property type="nucleotide sequence ID" value="NZ_PRDL01000001.1"/>
</dbReference>
<evidence type="ECO:0000256" key="3">
    <source>
        <dbReference type="ARBA" id="ARBA00004953"/>
    </source>
</evidence>
<dbReference type="InterPro" id="IPR004838">
    <property type="entry name" value="NHTrfase_class1_PyrdxlP-BS"/>
</dbReference>
<comment type="pathway">
    <text evidence="3">Cofactor biosynthesis; adenosylcobalamin biosynthesis.</text>
</comment>
<dbReference type="GO" id="GO:0048472">
    <property type="term" value="F:threonine-phosphate decarboxylase activity"/>
    <property type="evidence" value="ECO:0007669"/>
    <property type="project" value="UniProtKB-EC"/>
</dbReference>
<evidence type="ECO:0000256" key="5">
    <source>
        <dbReference type="ARBA" id="ARBA00022573"/>
    </source>
</evidence>
<evidence type="ECO:0000256" key="1">
    <source>
        <dbReference type="ARBA" id="ARBA00001933"/>
    </source>
</evidence>
<dbReference type="PROSITE" id="PS00105">
    <property type="entry name" value="AA_TRANSFER_CLASS_1"/>
    <property type="match status" value="1"/>
</dbReference>
<keyword evidence="7 11" id="KW-0456">Lyase</keyword>
<organism evidence="11 12">
    <name type="scientific">Cellvibrio polysaccharolyticus</name>
    <dbReference type="NCBI Taxonomy" id="2082724"/>
    <lineage>
        <taxon>Bacteria</taxon>
        <taxon>Pseudomonadati</taxon>
        <taxon>Pseudomonadota</taxon>
        <taxon>Gammaproteobacteria</taxon>
        <taxon>Cellvibrionales</taxon>
        <taxon>Cellvibrionaceae</taxon>
        <taxon>Cellvibrio</taxon>
    </lineage>
</organism>
<dbReference type="GO" id="GO:0009236">
    <property type="term" value="P:cobalamin biosynthetic process"/>
    <property type="evidence" value="ECO:0007669"/>
    <property type="project" value="UniProtKB-KW"/>
</dbReference>